<sequence length="231" mass="27929">MDNFGLIQIIEEPTREKNTLDLIYTNEVSMITQVEVMKSNMSDHDRIELTTNIKSGNRQTRLKESRNKEKENCLRKLNFNVESIEWEKIKKELEAMQWTEIFKDKDTETCLEILLITIINLCKKYIPEKTVKTRSIIPKKRKKLFNKIKMLRRSKRRAINRKKEEIDRKILEVEKEILIDKREERNEREKRVIDNMNKNPKMFHDFIKNKEKRDNKIGPFKIDGEYVIDDK</sequence>
<protein>
    <submittedName>
        <fullName evidence="2">Uncharacterized protein</fullName>
    </submittedName>
</protein>
<keyword evidence="3" id="KW-1185">Reference proteome</keyword>
<accession>A0AAV2PQ57</accession>
<feature type="coiled-coil region" evidence="1">
    <location>
        <begin position="156"/>
        <end position="199"/>
    </location>
</feature>
<dbReference type="GO" id="GO:0007508">
    <property type="term" value="P:larval heart development"/>
    <property type="evidence" value="ECO:0007669"/>
    <property type="project" value="TreeGrafter"/>
</dbReference>
<evidence type="ECO:0000256" key="1">
    <source>
        <dbReference type="SAM" id="Coils"/>
    </source>
</evidence>
<dbReference type="Proteomes" id="UP001497623">
    <property type="component" value="Unassembled WGS sequence"/>
</dbReference>
<dbReference type="GO" id="GO:0031012">
    <property type="term" value="C:extracellular matrix"/>
    <property type="evidence" value="ECO:0007669"/>
    <property type="project" value="TreeGrafter"/>
</dbReference>
<name>A0AAV2PQ57_MEGNR</name>
<dbReference type="AlphaFoldDB" id="A0AAV2PQ57"/>
<keyword evidence="1" id="KW-0175">Coiled coil</keyword>
<feature type="non-terminal residue" evidence="2">
    <location>
        <position position="231"/>
    </location>
</feature>
<proteinExistence type="predicted"/>
<evidence type="ECO:0000313" key="3">
    <source>
        <dbReference type="Proteomes" id="UP001497623"/>
    </source>
</evidence>
<evidence type="ECO:0000313" key="2">
    <source>
        <dbReference type="EMBL" id="CAL4061309.1"/>
    </source>
</evidence>
<dbReference type="GO" id="GO:0061343">
    <property type="term" value="P:cell adhesion involved in heart morphogenesis"/>
    <property type="evidence" value="ECO:0007669"/>
    <property type="project" value="TreeGrafter"/>
</dbReference>
<dbReference type="EMBL" id="CAXKWB010000593">
    <property type="protein sequence ID" value="CAL4061309.1"/>
    <property type="molecule type" value="Genomic_DNA"/>
</dbReference>
<comment type="caution">
    <text evidence="2">The sequence shown here is derived from an EMBL/GenBank/DDBJ whole genome shotgun (WGS) entry which is preliminary data.</text>
</comment>
<gene>
    <name evidence="2" type="ORF">MNOR_LOCUS2059</name>
</gene>
<organism evidence="2 3">
    <name type="scientific">Meganyctiphanes norvegica</name>
    <name type="common">Northern krill</name>
    <name type="synonym">Thysanopoda norvegica</name>
    <dbReference type="NCBI Taxonomy" id="48144"/>
    <lineage>
        <taxon>Eukaryota</taxon>
        <taxon>Metazoa</taxon>
        <taxon>Ecdysozoa</taxon>
        <taxon>Arthropoda</taxon>
        <taxon>Crustacea</taxon>
        <taxon>Multicrustacea</taxon>
        <taxon>Malacostraca</taxon>
        <taxon>Eumalacostraca</taxon>
        <taxon>Eucarida</taxon>
        <taxon>Euphausiacea</taxon>
        <taxon>Euphausiidae</taxon>
        <taxon>Meganyctiphanes</taxon>
    </lineage>
</organism>
<dbReference type="PANTHER" id="PTHR33395:SF22">
    <property type="entry name" value="REVERSE TRANSCRIPTASE DOMAIN-CONTAINING PROTEIN"/>
    <property type="match status" value="1"/>
</dbReference>
<reference evidence="2 3" key="1">
    <citation type="submission" date="2024-05" db="EMBL/GenBank/DDBJ databases">
        <authorList>
            <person name="Wallberg A."/>
        </authorList>
    </citation>
    <scope>NUCLEOTIDE SEQUENCE [LARGE SCALE GENOMIC DNA]</scope>
</reference>
<dbReference type="PANTHER" id="PTHR33395">
    <property type="entry name" value="TRANSCRIPTASE, PUTATIVE-RELATED-RELATED"/>
    <property type="match status" value="1"/>
</dbReference>